<evidence type="ECO:0000256" key="2">
    <source>
        <dbReference type="SAM" id="MobiDB-lite"/>
    </source>
</evidence>
<gene>
    <name evidence="4" type="ORF">ABT404_16345</name>
</gene>
<dbReference type="EC" id="3.1.-.-" evidence="4"/>
<protein>
    <submittedName>
        <fullName evidence="4">CapA family protein</fullName>
        <ecNumber evidence="4">3.1.-.-</ecNumber>
    </submittedName>
</protein>
<dbReference type="SUPFAM" id="SSF56300">
    <property type="entry name" value="Metallo-dependent phosphatases"/>
    <property type="match status" value="1"/>
</dbReference>
<dbReference type="Gene3D" id="3.60.21.10">
    <property type="match status" value="1"/>
</dbReference>
<dbReference type="RefSeq" id="WP_350781531.1">
    <property type="nucleotide sequence ID" value="NZ_JBEPEK010000099.1"/>
</dbReference>
<organism evidence="4 5">
    <name type="scientific">Streptomyces hyaluromycini</name>
    <dbReference type="NCBI Taxonomy" id="1377993"/>
    <lineage>
        <taxon>Bacteria</taxon>
        <taxon>Bacillati</taxon>
        <taxon>Actinomycetota</taxon>
        <taxon>Actinomycetes</taxon>
        <taxon>Kitasatosporales</taxon>
        <taxon>Streptomycetaceae</taxon>
        <taxon>Streptomyces</taxon>
    </lineage>
</organism>
<dbReference type="EMBL" id="JBEPEK010000099">
    <property type="protein sequence ID" value="MER7181027.1"/>
    <property type="molecule type" value="Genomic_DNA"/>
</dbReference>
<keyword evidence="5" id="KW-1185">Reference proteome</keyword>
<evidence type="ECO:0000259" key="3">
    <source>
        <dbReference type="SMART" id="SM00854"/>
    </source>
</evidence>
<reference evidence="4 5" key="1">
    <citation type="submission" date="2024-06" db="EMBL/GenBank/DDBJ databases">
        <title>The Natural Products Discovery Center: Release of the First 8490 Sequenced Strains for Exploring Actinobacteria Biosynthetic Diversity.</title>
        <authorList>
            <person name="Kalkreuter E."/>
            <person name="Kautsar S.A."/>
            <person name="Yang D."/>
            <person name="Bader C.D."/>
            <person name="Teijaro C.N."/>
            <person name="Fluegel L."/>
            <person name="Davis C.M."/>
            <person name="Simpson J.R."/>
            <person name="Lauterbach L."/>
            <person name="Steele A.D."/>
            <person name="Gui C."/>
            <person name="Meng S."/>
            <person name="Li G."/>
            <person name="Viehrig K."/>
            <person name="Ye F."/>
            <person name="Su P."/>
            <person name="Kiefer A.F."/>
            <person name="Nichols A."/>
            <person name="Cepeda A.J."/>
            <person name="Yan W."/>
            <person name="Fan B."/>
            <person name="Jiang Y."/>
            <person name="Adhikari A."/>
            <person name="Zheng C.-J."/>
            <person name="Schuster L."/>
            <person name="Cowan T.M."/>
            <person name="Smanski M.J."/>
            <person name="Chevrette M.G."/>
            <person name="De Carvalho L.P.S."/>
            <person name="Shen B."/>
        </authorList>
    </citation>
    <scope>NUCLEOTIDE SEQUENCE [LARGE SCALE GENOMIC DNA]</scope>
    <source>
        <strain evidence="4 5">NPDC000234</strain>
    </source>
</reference>
<evidence type="ECO:0000313" key="4">
    <source>
        <dbReference type="EMBL" id="MER7181027.1"/>
    </source>
</evidence>
<comment type="similarity">
    <text evidence="1">Belongs to the CapA family.</text>
</comment>
<feature type="region of interest" description="Disordered" evidence="2">
    <location>
        <begin position="1"/>
        <end position="20"/>
    </location>
</feature>
<dbReference type="PANTHER" id="PTHR33393">
    <property type="entry name" value="POLYGLUTAMINE SYNTHESIS ACCESSORY PROTEIN RV0574C-RELATED"/>
    <property type="match status" value="1"/>
</dbReference>
<comment type="caution">
    <text evidence="4">The sequence shown here is derived from an EMBL/GenBank/DDBJ whole genome shotgun (WGS) entry which is preliminary data.</text>
</comment>
<dbReference type="PANTHER" id="PTHR33393:SF11">
    <property type="entry name" value="POLYGLUTAMINE SYNTHESIS ACCESSORY PROTEIN RV0574C-RELATED"/>
    <property type="match status" value="1"/>
</dbReference>
<proteinExistence type="inferred from homology"/>
<feature type="domain" description="Capsule synthesis protein CapA" evidence="3">
    <location>
        <begin position="82"/>
        <end position="320"/>
    </location>
</feature>
<dbReference type="CDD" id="cd07381">
    <property type="entry name" value="MPP_CapA"/>
    <property type="match status" value="1"/>
</dbReference>
<feature type="region of interest" description="Disordered" evidence="2">
    <location>
        <begin position="384"/>
        <end position="428"/>
    </location>
</feature>
<dbReference type="InterPro" id="IPR052169">
    <property type="entry name" value="CW_Biosynth-Accessory"/>
</dbReference>
<name>A0ABV1WWD3_9ACTN</name>
<accession>A0ABV1WWD3</accession>
<dbReference type="InterPro" id="IPR029052">
    <property type="entry name" value="Metallo-depent_PP-like"/>
</dbReference>
<dbReference type="Proteomes" id="UP001474181">
    <property type="component" value="Unassembled WGS sequence"/>
</dbReference>
<evidence type="ECO:0000313" key="5">
    <source>
        <dbReference type="Proteomes" id="UP001474181"/>
    </source>
</evidence>
<dbReference type="Pfam" id="PF09587">
    <property type="entry name" value="PGA_cap"/>
    <property type="match status" value="1"/>
</dbReference>
<sequence length="428" mass="44886">MIRFAGRRPRPRRERQKPVRRHRPFALGLVGAAVVAVAAGFAFRAGSEDAASTGSAPTPLRTTGTTRSGAPAPPHHPAGTVRIAAVGDIVMGSLPDDLPPDDGASFFDPVDDLLTGDVVLGNLEGTLTTGGASKCDYIDGPNCFAFHAPPSYGRLLKKAGFTVLNTANNHIDDFGAEGRRDTFAALRSVNLPFTGRLGQITVQRVRGIRVALIGFAPDRGANDLTDIPAAQRLTARAAAMADIVIVTMHAGAEGSDRTHVEPGTEYFLGEDRGDSYRFSRAVIDAGADLVVGSGPHVMRGMEFYKGRLIAYSLGNFSGYKVLGLGGTLSTSGVLQVTLGADGAYRSGRLRPTQIVEPGTPEPGGDAIDLVSSVSEEDFGSHAADISEDGTIRSLHGGAVPGPSEAARHWPTTTNDNQRRPPGAQAHRP</sequence>
<feature type="region of interest" description="Disordered" evidence="2">
    <location>
        <begin position="48"/>
        <end position="79"/>
    </location>
</feature>
<dbReference type="GO" id="GO:0016787">
    <property type="term" value="F:hydrolase activity"/>
    <property type="evidence" value="ECO:0007669"/>
    <property type="project" value="UniProtKB-KW"/>
</dbReference>
<evidence type="ECO:0000256" key="1">
    <source>
        <dbReference type="ARBA" id="ARBA00005662"/>
    </source>
</evidence>
<feature type="compositionally biased region" description="Polar residues" evidence="2">
    <location>
        <begin position="50"/>
        <end position="68"/>
    </location>
</feature>
<dbReference type="SMART" id="SM00854">
    <property type="entry name" value="PGA_cap"/>
    <property type="match status" value="1"/>
</dbReference>
<keyword evidence="4" id="KW-0378">Hydrolase</keyword>
<dbReference type="InterPro" id="IPR019079">
    <property type="entry name" value="Capsule_synth_CapA"/>
</dbReference>